<dbReference type="FunFam" id="3.90.226.10:FF:000009">
    <property type="entry name" value="Carnitinyl-CoA dehydratase"/>
    <property type="match status" value="1"/>
</dbReference>
<protein>
    <submittedName>
        <fullName evidence="4">Enoyl-CoA hydratase/carnithine racemase</fullName>
    </submittedName>
</protein>
<dbReference type="OrthoDB" id="9775794at2"/>
<dbReference type="GO" id="GO:0006635">
    <property type="term" value="P:fatty acid beta-oxidation"/>
    <property type="evidence" value="ECO:0007669"/>
    <property type="project" value="TreeGrafter"/>
</dbReference>
<dbReference type="Gene3D" id="3.90.226.10">
    <property type="entry name" value="2-enoyl-CoA Hydratase, Chain A, domain 1"/>
    <property type="match status" value="1"/>
</dbReference>
<dbReference type="STRING" id="441112.SAMN04488094_103259"/>
<dbReference type="CDD" id="cd06558">
    <property type="entry name" value="crotonase-like"/>
    <property type="match status" value="1"/>
</dbReference>
<dbReference type="Pfam" id="PF00378">
    <property type="entry name" value="ECH_1"/>
    <property type="match status" value="1"/>
</dbReference>
<evidence type="ECO:0000256" key="1">
    <source>
        <dbReference type="ARBA" id="ARBA00005254"/>
    </source>
</evidence>
<organism evidence="4 5">
    <name type="scientific">Tropicimonas isoalkanivorans</name>
    <dbReference type="NCBI Taxonomy" id="441112"/>
    <lineage>
        <taxon>Bacteria</taxon>
        <taxon>Pseudomonadati</taxon>
        <taxon>Pseudomonadota</taxon>
        <taxon>Alphaproteobacteria</taxon>
        <taxon>Rhodobacterales</taxon>
        <taxon>Roseobacteraceae</taxon>
        <taxon>Tropicimonas</taxon>
    </lineage>
</organism>
<dbReference type="InterPro" id="IPR014748">
    <property type="entry name" value="Enoyl-CoA_hydra_C"/>
</dbReference>
<dbReference type="AlphaFoldDB" id="A0A1I1HYP7"/>
<evidence type="ECO:0000313" key="5">
    <source>
        <dbReference type="Proteomes" id="UP000198728"/>
    </source>
</evidence>
<accession>A0A1I1HYP7</accession>
<gene>
    <name evidence="4" type="ORF">SAMN04488094_103259</name>
</gene>
<dbReference type="PROSITE" id="PS00166">
    <property type="entry name" value="ENOYL_COA_HYDRATASE"/>
    <property type="match status" value="1"/>
</dbReference>
<evidence type="ECO:0000313" key="4">
    <source>
        <dbReference type="EMBL" id="SFC26573.1"/>
    </source>
</evidence>
<dbReference type="SUPFAM" id="SSF52096">
    <property type="entry name" value="ClpP/crotonase"/>
    <property type="match status" value="1"/>
</dbReference>
<reference evidence="4 5" key="1">
    <citation type="submission" date="2016-10" db="EMBL/GenBank/DDBJ databases">
        <authorList>
            <person name="de Groot N.N."/>
        </authorList>
    </citation>
    <scope>NUCLEOTIDE SEQUENCE [LARGE SCALE GENOMIC DNA]</scope>
    <source>
        <strain evidence="4 5">DSM 19548</strain>
    </source>
</reference>
<dbReference type="InterPro" id="IPR018376">
    <property type="entry name" value="Enoyl-CoA_hyd/isom_CS"/>
</dbReference>
<dbReference type="Proteomes" id="UP000198728">
    <property type="component" value="Unassembled WGS sequence"/>
</dbReference>
<dbReference type="InterPro" id="IPR029045">
    <property type="entry name" value="ClpP/crotonase-like_dom_sf"/>
</dbReference>
<keyword evidence="5" id="KW-1185">Reference proteome</keyword>
<sequence length="256" mass="27207">MAEELIQERHDAVLLLRLNRPEALNALNIPLRRALAAAISAAADDPDVRAIVVSGGSKIFAAGGDIKEFADHDAPQIMALELQRIWAPIAACPRPIIAAVEGLALGGGAELAMHCDIILAAEDAQFAFPEVRLGILPGAGGTQRLPRAVGKFRAMRYLLTGDRIPASLAAEMGLVSELTPSGQAEAAALALAQKIARMPPLAVRQIKEVVLQGADCALPAALVLERNAHNILFSTEDRKEGVDAFIEKRKPLYRGL</sequence>
<dbReference type="GO" id="GO:0016836">
    <property type="term" value="F:hydro-lyase activity"/>
    <property type="evidence" value="ECO:0007669"/>
    <property type="project" value="UniProtKB-ARBA"/>
</dbReference>
<evidence type="ECO:0000256" key="3">
    <source>
        <dbReference type="RuleBase" id="RU003707"/>
    </source>
</evidence>
<proteinExistence type="inferred from homology"/>
<dbReference type="PANTHER" id="PTHR11941">
    <property type="entry name" value="ENOYL-COA HYDRATASE-RELATED"/>
    <property type="match status" value="1"/>
</dbReference>
<dbReference type="EMBL" id="FOLG01000003">
    <property type="protein sequence ID" value="SFC26573.1"/>
    <property type="molecule type" value="Genomic_DNA"/>
</dbReference>
<dbReference type="Gene3D" id="1.10.12.10">
    <property type="entry name" value="Lyase 2-enoyl-coa Hydratase, Chain A, domain 2"/>
    <property type="match status" value="1"/>
</dbReference>
<keyword evidence="2" id="KW-0456">Lyase</keyword>
<dbReference type="PANTHER" id="PTHR11941:SF54">
    <property type="entry name" value="ENOYL-COA HYDRATASE, MITOCHONDRIAL"/>
    <property type="match status" value="1"/>
</dbReference>
<evidence type="ECO:0000256" key="2">
    <source>
        <dbReference type="ARBA" id="ARBA00023239"/>
    </source>
</evidence>
<comment type="similarity">
    <text evidence="1 3">Belongs to the enoyl-CoA hydratase/isomerase family.</text>
</comment>
<dbReference type="FunFam" id="1.10.12.10:FF:000001">
    <property type="entry name" value="Probable enoyl-CoA hydratase, mitochondrial"/>
    <property type="match status" value="1"/>
</dbReference>
<dbReference type="InterPro" id="IPR001753">
    <property type="entry name" value="Enoyl-CoA_hydra/iso"/>
</dbReference>
<name>A0A1I1HYP7_9RHOB</name>
<dbReference type="RefSeq" id="WP_093360226.1">
    <property type="nucleotide sequence ID" value="NZ_FOLG01000003.1"/>
</dbReference>